<dbReference type="RefSeq" id="WP_047940447.1">
    <property type="nucleotide sequence ID" value="NZ_CP053989.1"/>
</dbReference>
<dbReference type="Pfam" id="PF14266">
    <property type="entry name" value="YceG_bac"/>
    <property type="match status" value="2"/>
</dbReference>
<dbReference type="Proteomes" id="UP000036045">
    <property type="component" value="Unassembled WGS sequence"/>
</dbReference>
<proteinExistence type="predicted"/>
<gene>
    <name evidence="2" type="ORF">ABW02_03055</name>
</gene>
<comment type="caution">
    <text evidence="2">The sequence shown here is derived from an EMBL/GenBank/DDBJ whole genome shotgun (WGS) entry which is preliminary data.</text>
</comment>
<dbReference type="OrthoDB" id="2421008at2"/>
<evidence type="ECO:0000259" key="1">
    <source>
        <dbReference type="Pfam" id="PF14266"/>
    </source>
</evidence>
<feature type="domain" description="Putative component of 'biosynthetic module'" evidence="1">
    <location>
        <begin position="16"/>
        <end position="272"/>
    </location>
</feature>
<dbReference type="EMBL" id="LDPH01000002">
    <property type="protein sequence ID" value="KLV27893.1"/>
    <property type="molecule type" value="Genomic_DNA"/>
</dbReference>
<feature type="domain" description="Putative component of 'biosynthetic module'" evidence="1">
    <location>
        <begin position="295"/>
        <end position="513"/>
    </location>
</feature>
<keyword evidence="3" id="KW-1185">Reference proteome</keyword>
<sequence length="549" mass="64309">MNKDFYTINNIILPLSEENWFKLLLKPIKERPLYDTSNRIFTFGQAVVKLLGISLDEDEYYNQLFNWIHKDNTGLHLLTDETLDRTIDNQHFQSIQKVFNRMNEQNLSINRFVAFLDGENVLIKSSVPAIHRKLRESFIKVIQHFAELEENGLKNKDLRRLVVDIVKWSINHLQPVLEETELNENMPKFLWYGDASKSQSYFIYYLLTIGCDIVMVHPNGTDILEKLKLDKELFFQHQYPQRKEPESFPTEERKRTATVAYRASKEIESILHHEGSNLYKPWQFRDYIPFSVTLKTTYDEIFLLEKELAMIRPNFEVKNGEVHIPAIFAKIFGVSKNRKEYWDRIHGIVNREDTLLIKDFPFTRAIISDYRYHYRGALGRNGLLDPEKMMSAHYWNYKQLPTGLQKGIAAAISRVCSRPVLIKQSDESDEDVAIFLFSQCLLIPDELLKMLQKFDYSQEVPSIVLFKTEKSGVFTREDAAMLILMNALGVDIIIYNPPGHVDMENFIQDNLFDAHWLEDVVFDMEYKEPSFLKRGLFGGFLKSRKGDNG</sequence>
<dbReference type="GeneID" id="56350088"/>
<dbReference type="PATRIC" id="fig|1397.4.peg.1878"/>
<dbReference type="InterPro" id="IPR025647">
    <property type="entry name" value="YceG_bac"/>
</dbReference>
<reference evidence="2 3" key="1">
    <citation type="submission" date="2015-05" db="EMBL/GenBank/DDBJ databases">
        <title>Whole genome sequence and identification of bacterial endophytes from Costus igneus.</title>
        <authorList>
            <person name="Lee Y.P."/>
            <person name="Gan H.M."/>
            <person name="Eng W."/>
            <person name="Wheatley M.S."/>
            <person name="Caraballo A."/>
            <person name="Polter S."/>
            <person name="Savka M.A."/>
            <person name="Hudson A.O."/>
        </authorList>
    </citation>
    <scope>NUCLEOTIDE SEQUENCE [LARGE SCALE GENOMIC DNA]</scope>
    <source>
        <strain evidence="2 3">RIT379</strain>
    </source>
</reference>
<organism evidence="2 3">
    <name type="scientific">Niallia circulans</name>
    <name type="common">Bacillus circulans</name>
    <dbReference type="NCBI Taxonomy" id="1397"/>
    <lineage>
        <taxon>Bacteria</taxon>
        <taxon>Bacillati</taxon>
        <taxon>Bacillota</taxon>
        <taxon>Bacilli</taxon>
        <taxon>Bacillales</taxon>
        <taxon>Bacillaceae</taxon>
        <taxon>Niallia</taxon>
    </lineage>
</organism>
<protein>
    <recommendedName>
        <fullName evidence="1">Putative component of 'biosynthetic module' domain-containing protein</fullName>
    </recommendedName>
</protein>
<dbReference type="AlphaFoldDB" id="A0A0J1IPM2"/>
<evidence type="ECO:0000313" key="3">
    <source>
        <dbReference type="Proteomes" id="UP000036045"/>
    </source>
</evidence>
<name>A0A0J1IPM2_NIACI</name>
<evidence type="ECO:0000313" key="2">
    <source>
        <dbReference type="EMBL" id="KLV27893.1"/>
    </source>
</evidence>
<accession>A0A0J1IPM2</accession>